<evidence type="ECO:0000313" key="3">
    <source>
        <dbReference type="EMBL" id="GFH31506.1"/>
    </source>
</evidence>
<feature type="coiled-coil region" evidence="1">
    <location>
        <begin position="58"/>
        <end position="85"/>
    </location>
</feature>
<feature type="compositionally biased region" description="Basic and acidic residues" evidence="2">
    <location>
        <begin position="204"/>
        <end position="215"/>
    </location>
</feature>
<feature type="region of interest" description="Disordered" evidence="2">
    <location>
        <begin position="92"/>
        <end position="127"/>
    </location>
</feature>
<reference evidence="3 4" key="1">
    <citation type="submission" date="2020-02" db="EMBL/GenBank/DDBJ databases">
        <title>Draft genome sequence of Haematococcus lacustris strain NIES-144.</title>
        <authorList>
            <person name="Morimoto D."/>
            <person name="Nakagawa S."/>
            <person name="Yoshida T."/>
            <person name="Sawayama S."/>
        </authorList>
    </citation>
    <scope>NUCLEOTIDE SEQUENCE [LARGE SCALE GENOMIC DNA]</scope>
    <source>
        <strain evidence="3 4">NIES-144</strain>
    </source>
</reference>
<proteinExistence type="predicted"/>
<feature type="region of interest" description="Disordered" evidence="2">
    <location>
        <begin position="188"/>
        <end position="224"/>
    </location>
</feature>
<keyword evidence="1" id="KW-0175">Coiled coil</keyword>
<protein>
    <submittedName>
        <fullName evidence="3">Uncharacterized protein</fullName>
    </submittedName>
</protein>
<evidence type="ECO:0000256" key="2">
    <source>
        <dbReference type="SAM" id="MobiDB-lite"/>
    </source>
</evidence>
<accession>A0A6A0AFJ4</accession>
<feature type="compositionally biased region" description="Basic and acidic residues" evidence="2">
    <location>
        <begin position="92"/>
        <end position="101"/>
    </location>
</feature>
<evidence type="ECO:0000256" key="1">
    <source>
        <dbReference type="SAM" id="Coils"/>
    </source>
</evidence>
<feature type="region of interest" description="Disordered" evidence="2">
    <location>
        <begin position="1"/>
        <end position="34"/>
    </location>
</feature>
<dbReference type="EMBL" id="BLLF01005682">
    <property type="protein sequence ID" value="GFH31506.1"/>
    <property type="molecule type" value="Genomic_DNA"/>
</dbReference>
<dbReference type="AlphaFoldDB" id="A0A6A0AFJ4"/>
<dbReference type="Proteomes" id="UP000485058">
    <property type="component" value="Unassembled WGS sequence"/>
</dbReference>
<gene>
    <name evidence="3" type="ORF">HaLaN_30566</name>
</gene>
<feature type="compositionally biased region" description="Low complexity" evidence="2">
    <location>
        <begin position="1"/>
        <end position="27"/>
    </location>
</feature>
<name>A0A6A0AFJ4_HAELA</name>
<evidence type="ECO:0000313" key="4">
    <source>
        <dbReference type="Proteomes" id="UP000485058"/>
    </source>
</evidence>
<organism evidence="3 4">
    <name type="scientific">Haematococcus lacustris</name>
    <name type="common">Green alga</name>
    <name type="synonym">Haematococcus pluvialis</name>
    <dbReference type="NCBI Taxonomy" id="44745"/>
    <lineage>
        <taxon>Eukaryota</taxon>
        <taxon>Viridiplantae</taxon>
        <taxon>Chlorophyta</taxon>
        <taxon>core chlorophytes</taxon>
        <taxon>Chlorophyceae</taxon>
        <taxon>CS clade</taxon>
        <taxon>Chlamydomonadales</taxon>
        <taxon>Haematococcaceae</taxon>
        <taxon>Haematococcus</taxon>
    </lineage>
</organism>
<keyword evidence="4" id="KW-1185">Reference proteome</keyword>
<sequence>MTEHTPGAGPSSGPSPGAGPSSGPAGSQAFLAQALSDPEFAKTLRAALFPDDQLAQSLLDTQDQLKEAKAKLAKMESRQKLTDRTLAALADKARQLTEGLERAGNPRPPRSTQSDPPAKVPARSRGFRAGMAAGPAAGVRVILKQRAEEVAEQSSMKPGQYCHHCYDPRHLKPLCPYKDFLALEARKMSGYPRPPADAKATGKRHSEPNDSEPKKGKLASANGK</sequence>
<comment type="caution">
    <text evidence="3">The sequence shown here is derived from an EMBL/GenBank/DDBJ whole genome shotgun (WGS) entry which is preliminary data.</text>
</comment>